<reference evidence="3" key="1">
    <citation type="journal article" date="2021" name="Nat. Commun.">
        <title>Genetic determinants of endophytism in the Arabidopsis root mycobiome.</title>
        <authorList>
            <person name="Mesny F."/>
            <person name="Miyauchi S."/>
            <person name="Thiergart T."/>
            <person name="Pickel B."/>
            <person name="Atanasova L."/>
            <person name="Karlsson M."/>
            <person name="Huettel B."/>
            <person name="Barry K.W."/>
            <person name="Haridas S."/>
            <person name="Chen C."/>
            <person name="Bauer D."/>
            <person name="Andreopoulos W."/>
            <person name="Pangilinan J."/>
            <person name="LaButti K."/>
            <person name="Riley R."/>
            <person name="Lipzen A."/>
            <person name="Clum A."/>
            <person name="Drula E."/>
            <person name="Henrissat B."/>
            <person name="Kohler A."/>
            <person name="Grigoriev I.V."/>
            <person name="Martin F.M."/>
            <person name="Hacquard S."/>
        </authorList>
    </citation>
    <scope>NUCLEOTIDE SEQUENCE</scope>
    <source>
        <strain evidence="3">MPI-CAGE-CH-0235</strain>
    </source>
</reference>
<dbReference type="Proteomes" id="UP000813444">
    <property type="component" value="Unassembled WGS sequence"/>
</dbReference>
<gene>
    <name evidence="3" type="ORF">B0I35DRAFT_480621</name>
</gene>
<protein>
    <submittedName>
        <fullName evidence="3">Uncharacterized protein</fullName>
    </submittedName>
</protein>
<dbReference type="InterPro" id="IPR012341">
    <property type="entry name" value="6hp_glycosidase-like_sf"/>
</dbReference>
<evidence type="ECO:0000313" key="3">
    <source>
        <dbReference type="EMBL" id="KAH7313986.1"/>
    </source>
</evidence>
<dbReference type="EMBL" id="JAGPNK010000009">
    <property type="protein sequence ID" value="KAH7313986.1"/>
    <property type="molecule type" value="Genomic_DNA"/>
</dbReference>
<organism evidence="3 4">
    <name type="scientific">Stachybotrys elegans</name>
    <dbReference type="NCBI Taxonomy" id="80388"/>
    <lineage>
        <taxon>Eukaryota</taxon>
        <taxon>Fungi</taxon>
        <taxon>Dikarya</taxon>
        <taxon>Ascomycota</taxon>
        <taxon>Pezizomycotina</taxon>
        <taxon>Sordariomycetes</taxon>
        <taxon>Hypocreomycetidae</taxon>
        <taxon>Hypocreales</taxon>
        <taxon>Stachybotryaceae</taxon>
        <taxon>Stachybotrys</taxon>
    </lineage>
</organism>
<dbReference type="Gene3D" id="1.50.10.10">
    <property type="match status" value="1"/>
</dbReference>
<keyword evidence="1" id="KW-0378">Hydrolase</keyword>
<dbReference type="PANTHER" id="PTHR36845">
    <property type="entry name" value="HYDROLASE, PUTATIVE (AFU_ORTHOLOGUE AFUA_7G05090)-RELATED"/>
    <property type="match status" value="1"/>
</dbReference>
<dbReference type="GO" id="GO:0000272">
    <property type="term" value="P:polysaccharide catabolic process"/>
    <property type="evidence" value="ECO:0007669"/>
    <property type="project" value="TreeGrafter"/>
</dbReference>
<dbReference type="InterPro" id="IPR052369">
    <property type="entry name" value="UG_Glycosaminoglycan_Hydrolase"/>
</dbReference>
<dbReference type="SUPFAM" id="SSF48208">
    <property type="entry name" value="Six-hairpin glycosidases"/>
    <property type="match status" value="1"/>
</dbReference>
<keyword evidence="4" id="KW-1185">Reference proteome</keyword>
<proteinExistence type="inferred from homology"/>
<dbReference type="GO" id="GO:0052757">
    <property type="term" value="F:chondroitin hydrolase activity"/>
    <property type="evidence" value="ECO:0007669"/>
    <property type="project" value="TreeGrafter"/>
</dbReference>
<dbReference type="PANTHER" id="PTHR36845:SF1">
    <property type="entry name" value="HYDROLASE, PUTATIVE (AFU_ORTHOLOGUE AFUA_7G05090)-RELATED"/>
    <property type="match status" value="1"/>
</dbReference>
<evidence type="ECO:0000256" key="2">
    <source>
        <dbReference type="ARBA" id="ARBA00038358"/>
    </source>
</evidence>
<name>A0A8K0SP73_9HYPO</name>
<sequence length="183" mass="20711">MELLSYAAAQSGDASLADIVAAHSRTLLRCHLRKETCVRKGYHGALYSTPHLVNFEPKTGRIKETRTAQGYSDNSTWSRGQSFRLGAGNFYVYPAPGVQADQLGQRRDEGLFGWSYVDNWEWGQHDDMYGLQAYNKTTRRGSSREASLTIPTSWPIPRYSERATSEKCISVFRYNENDSRLTA</sequence>
<evidence type="ECO:0000256" key="1">
    <source>
        <dbReference type="ARBA" id="ARBA00022801"/>
    </source>
</evidence>
<dbReference type="OrthoDB" id="2317065at2759"/>
<comment type="similarity">
    <text evidence="2">Belongs to the glycosyl hydrolase 88 family.</text>
</comment>
<accession>A0A8K0SP73</accession>
<evidence type="ECO:0000313" key="4">
    <source>
        <dbReference type="Proteomes" id="UP000813444"/>
    </source>
</evidence>
<comment type="caution">
    <text evidence="3">The sequence shown here is derived from an EMBL/GenBank/DDBJ whole genome shotgun (WGS) entry which is preliminary data.</text>
</comment>
<dbReference type="InterPro" id="IPR008928">
    <property type="entry name" value="6-hairpin_glycosidase_sf"/>
</dbReference>
<dbReference type="AlphaFoldDB" id="A0A8K0SP73"/>